<dbReference type="SMART" id="SM01204">
    <property type="entry name" value="FIST_C"/>
    <property type="match status" value="1"/>
</dbReference>
<dbReference type="InterPro" id="IPR050469">
    <property type="entry name" value="Diguanylate_Cyclase"/>
</dbReference>
<evidence type="ECO:0000313" key="3">
    <source>
        <dbReference type="EMBL" id="WIW69999.1"/>
    </source>
</evidence>
<dbReference type="InterPro" id="IPR043128">
    <property type="entry name" value="Rev_trsase/Diguanyl_cyclase"/>
</dbReference>
<dbReference type="CDD" id="cd01949">
    <property type="entry name" value="GGDEF"/>
    <property type="match status" value="1"/>
</dbReference>
<keyword evidence="1" id="KW-0175">Coiled coil</keyword>
<protein>
    <submittedName>
        <fullName evidence="3">GGDEF domain-containing protein</fullName>
    </submittedName>
</protein>
<organism evidence="3 4">
    <name type="scientific">Selenobaculum gibii</name>
    <dbReference type="NCBI Taxonomy" id="3054208"/>
    <lineage>
        <taxon>Bacteria</taxon>
        <taxon>Bacillati</taxon>
        <taxon>Bacillota</taxon>
        <taxon>Negativicutes</taxon>
        <taxon>Selenomonadales</taxon>
        <taxon>Selenomonadaceae</taxon>
        <taxon>Selenobaculum</taxon>
    </lineage>
</organism>
<keyword evidence="4" id="KW-1185">Reference proteome</keyword>
<evidence type="ECO:0000313" key="4">
    <source>
        <dbReference type="Proteomes" id="UP001243623"/>
    </source>
</evidence>
<dbReference type="Pfam" id="PF08495">
    <property type="entry name" value="FIST"/>
    <property type="match status" value="1"/>
</dbReference>
<sequence>MLKNQFDETSLERQTLDDVRVEYLDQSELNQKSVANVCNLADGVALLIAFISSACNMSKVGAFIKACLPVNTKFMMISTAGELCHFEGKNSIYPPNQIGRKKIVLQAFSNRMINDCQIFTIDLPNDDLLKNESIMTPKERTDIIVEKLKNQNVSMAINAQDTVALAYIDGMAKCETFVMQAVYDSQKFPCIFVGGSSGNDEALGSAYLYNGERVIENHLMVCLLKINSGYKFGVFKSQGFCRTGNSFIIADANPSLRYVSKVLDEQGRFVDFIDALKFKFSCKTVEELEKIIYNYSFAIDVNGEIFARTILKIDETQNRVYFYCDIGIGEKLLVIHRASFLETLQCDWDAFMKNKPKPFAGILNDCITRRVVNSEELHKMNLFKDITIGGFSCFGEFMGIPLNDTLTSVFFFRVDKNASYEDKYYDYFPIYYAEFKGYFLLRRLKQMQIVNDLEKKVLEILNEYRRAKNGEKGEPNKNQMNIDMIFSSLITDFNYDKVLEKQYQDNRKVILDTFGKASDEGKKVSYGEIGTLISYMQMALDKLSSQRKRLEEKVQIMEESMSRYTKDELTDVYTRRSGYEIIHQLLNNPISQEAILTFAFIDLDNLKIANDYYGHEEGDEYLRTVVGLLKEKAQPQDIICRYGGDEFIIVFSNLREKKVITLLERINKNLNSLNKTAKDGYRRSFAFGVLEYTYRNELTFDEIMQILDARMYQHKSRNKILNKKKMHRV</sequence>
<reference evidence="3" key="1">
    <citation type="submission" date="2023-03" db="EMBL/GenBank/DDBJ databases">
        <title>Selenobaculum gbiensis gen. nov. sp. nov., a new bacterium isolated from the gut microbiota of IBD patient.</title>
        <authorList>
            <person name="Yeo S."/>
            <person name="Park H."/>
            <person name="Huh C.S."/>
        </authorList>
    </citation>
    <scope>NUCLEOTIDE SEQUENCE</scope>
    <source>
        <strain evidence="3">ICN-92133</strain>
    </source>
</reference>
<dbReference type="Gene3D" id="3.30.70.270">
    <property type="match status" value="1"/>
</dbReference>
<accession>A0A9Y2AFQ7</accession>
<feature type="coiled-coil region" evidence="1">
    <location>
        <begin position="533"/>
        <end position="567"/>
    </location>
</feature>
<proteinExistence type="predicted"/>
<dbReference type="SUPFAM" id="SSF55073">
    <property type="entry name" value="Nucleotide cyclase"/>
    <property type="match status" value="1"/>
</dbReference>
<dbReference type="InterPro" id="IPR000160">
    <property type="entry name" value="GGDEF_dom"/>
</dbReference>
<dbReference type="Proteomes" id="UP001243623">
    <property type="component" value="Chromosome"/>
</dbReference>
<dbReference type="InterPro" id="IPR019494">
    <property type="entry name" value="FIST_C"/>
</dbReference>
<dbReference type="PANTHER" id="PTHR45138:SF9">
    <property type="entry name" value="DIGUANYLATE CYCLASE DGCM-RELATED"/>
    <property type="match status" value="1"/>
</dbReference>
<dbReference type="PROSITE" id="PS50887">
    <property type="entry name" value="GGDEF"/>
    <property type="match status" value="1"/>
</dbReference>
<dbReference type="InterPro" id="IPR029787">
    <property type="entry name" value="Nucleotide_cyclase"/>
</dbReference>
<dbReference type="NCBIfam" id="TIGR00254">
    <property type="entry name" value="GGDEF"/>
    <property type="match status" value="1"/>
</dbReference>
<dbReference type="GO" id="GO:0052621">
    <property type="term" value="F:diguanylate cyclase activity"/>
    <property type="evidence" value="ECO:0007669"/>
    <property type="project" value="TreeGrafter"/>
</dbReference>
<dbReference type="PANTHER" id="PTHR45138">
    <property type="entry name" value="REGULATORY COMPONENTS OF SENSORY TRANSDUCTION SYSTEM"/>
    <property type="match status" value="1"/>
</dbReference>
<evidence type="ECO:0000259" key="2">
    <source>
        <dbReference type="PROSITE" id="PS50887"/>
    </source>
</evidence>
<dbReference type="KEGG" id="sgbi:P3F81_08815"/>
<dbReference type="SMART" id="SM00267">
    <property type="entry name" value="GGDEF"/>
    <property type="match status" value="1"/>
</dbReference>
<name>A0A9Y2AFQ7_9FIRM</name>
<dbReference type="InterPro" id="IPR013702">
    <property type="entry name" value="FIST_domain_N"/>
</dbReference>
<dbReference type="Pfam" id="PF00990">
    <property type="entry name" value="GGDEF"/>
    <property type="match status" value="1"/>
</dbReference>
<evidence type="ECO:0000256" key="1">
    <source>
        <dbReference type="SAM" id="Coils"/>
    </source>
</evidence>
<feature type="domain" description="GGDEF" evidence="2">
    <location>
        <begin position="594"/>
        <end position="725"/>
    </location>
</feature>
<gene>
    <name evidence="3" type="ORF">P3F81_08815</name>
</gene>
<dbReference type="Pfam" id="PF10442">
    <property type="entry name" value="FIST_C"/>
    <property type="match status" value="1"/>
</dbReference>
<dbReference type="AlphaFoldDB" id="A0A9Y2AFQ7"/>
<dbReference type="EMBL" id="CP120678">
    <property type="protein sequence ID" value="WIW69999.1"/>
    <property type="molecule type" value="Genomic_DNA"/>
</dbReference>
<dbReference type="RefSeq" id="WP_147670512.1">
    <property type="nucleotide sequence ID" value="NZ_CP120678.1"/>
</dbReference>
<dbReference type="SMART" id="SM00897">
    <property type="entry name" value="FIST"/>
    <property type="match status" value="1"/>
</dbReference>